<dbReference type="InterPro" id="IPR013108">
    <property type="entry name" value="Amidohydro_3"/>
</dbReference>
<evidence type="ECO:0000313" key="2">
    <source>
        <dbReference type="EMBL" id="RKK01230.1"/>
    </source>
</evidence>
<keyword evidence="2" id="KW-0378">Hydrolase</keyword>
<reference evidence="2 5" key="1">
    <citation type="submission" date="2018-09" db="EMBL/GenBank/DDBJ databases">
        <title>Roseomonas sp. nov., isolated from feces of Tibetan antelopes in the Qinghai-Tibet plateau, China.</title>
        <authorList>
            <person name="Tian Z."/>
        </authorList>
    </citation>
    <scope>NUCLEOTIDE SEQUENCE [LARGE SCALE GENOMIC DNA]</scope>
    <source>
        <strain evidence="3 4">Z23</strain>
        <strain evidence="2 5">Z24</strain>
    </source>
</reference>
<proteinExistence type="predicted"/>
<keyword evidence="4" id="KW-1185">Reference proteome</keyword>
<comment type="caution">
    <text evidence="2">The sequence shown here is derived from an EMBL/GenBank/DDBJ whole genome shotgun (WGS) entry which is preliminary data.</text>
</comment>
<dbReference type="CDD" id="cd01300">
    <property type="entry name" value="YtcJ_like"/>
    <property type="match status" value="1"/>
</dbReference>
<sequence length="553" mass="59715">MNTELLISGGRIFRGLRGGFAEALAVRDGRVVAVGTQEEASQAVSTAARRIDLNGRVAIPALNEAHMHLAAFGLTLTQVNLRAEEVRTLDEVLKRVGEAAKRAQKGQWISGRGYDHGELDIGRHPLAEELDRVAPDNPVFIVRTCGHVGVANSMAMKLAGVSHNTPDPEGGAIERKNGRLTGLFAERAMRMIKQAMPSCTEAQLVDAIDKAGQKLASYGFASASDMNIGMTAGMTEVAAYHQAEAEGRLHQRMWQVLFGNPEGIAQQAWEQGIRPGIAAGATAESLLAWGGMKVFGDGSAGGLTAAFFDPYLESAGGGTGIFCFPDDAMHEMLSRYHRQGWQLDIHAIGDAAIEQVLSGMEKADAPDAPIAGRRHRIEHCGFLNRNQRQRMLRHGILPVPQPVFMYEFGDLYVTNLGQERAAAAYPMATWLHEGHHPAASSDSPVSTVDPFPNLYTMVTRKTNKGTVLGAEEVLTMEEAVHCYTWCGAFSQFAEGDRGTLEPGQQADITILSRDIFAEEPEALFATQADMTFRGGRPIFDRHGEVAALSAALG</sequence>
<dbReference type="GO" id="GO:0016810">
    <property type="term" value="F:hydrolase activity, acting on carbon-nitrogen (but not peptide) bonds"/>
    <property type="evidence" value="ECO:0007669"/>
    <property type="project" value="InterPro"/>
</dbReference>
<evidence type="ECO:0000313" key="3">
    <source>
        <dbReference type="EMBL" id="RMI19700.1"/>
    </source>
</evidence>
<dbReference type="Proteomes" id="UP000278036">
    <property type="component" value="Unassembled WGS sequence"/>
</dbReference>
<feature type="domain" description="Amidohydrolase 3" evidence="1">
    <location>
        <begin position="51"/>
        <end position="539"/>
    </location>
</feature>
<evidence type="ECO:0000313" key="4">
    <source>
        <dbReference type="Proteomes" id="UP000274097"/>
    </source>
</evidence>
<dbReference type="Gene3D" id="3.10.310.70">
    <property type="match status" value="1"/>
</dbReference>
<dbReference type="PANTHER" id="PTHR22642">
    <property type="entry name" value="IMIDAZOLONEPROPIONASE"/>
    <property type="match status" value="1"/>
</dbReference>
<evidence type="ECO:0000313" key="5">
    <source>
        <dbReference type="Proteomes" id="UP000278036"/>
    </source>
</evidence>
<dbReference type="SUPFAM" id="SSF51338">
    <property type="entry name" value="Composite domain of metallo-dependent hydrolases"/>
    <property type="match status" value="1"/>
</dbReference>
<accession>A0A3A9J5Q3</accession>
<dbReference type="Pfam" id="PF07969">
    <property type="entry name" value="Amidohydro_3"/>
    <property type="match status" value="1"/>
</dbReference>
<organism evidence="2 5">
    <name type="scientific">Teichococcus wenyumeiae</name>
    <dbReference type="NCBI Taxonomy" id="2478470"/>
    <lineage>
        <taxon>Bacteria</taxon>
        <taxon>Pseudomonadati</taxon>
        <taxon>Pseudomonadota</taxon>
        <taxon>Alphaproteobacteria</taxon>
        <taxon>Acetobacterales</taxon>
        <taxon>Roseomonadaceae</taxon>
        <taxon>Roseomonas</taxon>
    </lineage>
</organism>
<dbReference type="RefSeq" id="WP_120641025.1">
    <property type="nucleotide sequence ID" value="NZ_RAQU01000313.1"/>
</dbReference>
<gene>
    <name evidence="2" type="ORF">D6Z83_26095</name>
    <name evidence="3" type="ORF">EBE87_18765</name>
</gene>
<dbReference type="PANTHER" id="PTHR22642:SF2">
    <property type="entry name" value="PROTEIN LONG AFTER FAR-RED 3"/>
    <property type="match status" value="1"/>
</dbReference>
<dbReference type="InterPro" id="IPR033932">
    <property type="entry name" value="YtcJ-like"/>
</dbReference>
<dbReference type="InterPro" id="IPR011059">
    <property type="entry name" value="Metal-dep_hydrolase_composite"/>
</dbReference>
<dbReference type="Gene3D" id="2.30.40.10">
    <property type="entry name" value="Urease, subunit C, domain 1"/>
    <property type="match status" value="1"/>
</dbReference>
<dbReference type="Proteomes" id="UP000274097">
    <property type="component" value="Unassembled WGS sequence"/>
</dbReference>
<dbReference type="OrthoDB" id="9811399at2"/>
<dbReference type="AlphaFoldDB" id="A0A3A9J5Q3"/>
<dbReference type="SUPFAM" id="SSF51556">
    <property type="entry name" value="Metallo-dependent hydrolases"/>
    <property type="match status" value="1"/>
</dbReference>
<dbReference type="Gene3D" id="3.20.20.140">
    <property type="entry name" value="Metal-dependent hydrolases"/>
    <property type="match status" value="1"/>
</dbReference>
<dbReference type="EMBL" id="RAQU01000313">
    <property type="protein sequence ID" value="RKK01230.1"/>
    <property type="molecule type" value="Genomic_DNA"/>
</dbReference>
<protein>
    <submittedName>
        <fullName evidence="2">Amidohydrolase</fullName>
    </submittedName>
</protein>
<name>A0A3A9J5Q3_9PROT</name>
<evidence type="ECO:0000259" key="1">
    <source>
        <dbReference type="Pfam" id="PF07969"/>
    </source>
</evidence>
<dbReference type="InterPro" id="IPR032466">
    <property type="entry name" value="Metal_Hydrolase"/>
</dbReference>
<dbReference type="InParanoid" id="A0A3A9J5Q3"/>
<dbReference type="EMBL" id="RFLX01000016">
    <property type="protein sequence ID" value="RMI19700.1"/>
    <property type="molecule type" value="Genomic_DNA"/>
</dbReference>